<reference evidence="6 7" key="1">
    <citation type="submission" date="2024-09" db="EMBL/GenBank/DDBJ databases">
        <authorList>
            <person name="Sun Q."/>
            <person name="Mori K."/>
        </authorList>
    </citation>
    <scope>NUCLEOTIDE SEQUENCE [LARGE SCALE GENOMIC DNA]</scope>
    <source>
        <strain evidence="6 7">TBRC 0563</strain>
    </source>
</reference>
<dbReference type="InterPro" id="IPR001647">
    <property type="entry name" value="HTH_TetR"/>
</dbReference>
<dbReference type="PANTHER" id="PTHR30055">
    <property type="entry name" value="HTH-TYPE TRANSCRIPTIONAL REGULATOR RUTR"/>
    <property type="match status" value="1"/>
</dbReference>
<keyword evidence="3" id="KW-0804">Transcription</keyword>
<dbReference type="Proteomes" id="UP001589627">
    <property type="component" value="Unassembled WGS sequence"/>
</dbReference>
<evidence type="ECO:0000256" key="2">
    <source>
        <dbReference type="ARBA" id="ARBA00023125"/>
    </source>
</evidence>
<keyword evidence="2 4" id="KW-0238">DNA-binding</keyword>
<dbReference type="InterPro" id="IPR050109">
    <property type="entry name" value="HTH-type_TetR-like_transc_reg"/>
</dbReference>
<dbReference type="SUPFAM" id="SSF48498">
    <property type="entry name" value="Tetracyclin repressor-like, C-terminal domain"/>
    <property type="match status" value="1"/>
</dbReference>
<dbReference type="Pfam" id="PF00440">
    <property type="entry name" value="TetR_N"/>
    <property type="match status" value="1"/>
</dbReference>
<dbReference type="EMBL" id="JBHLZP010000052">
    <property type="protein sequence ID" value="MFB9832551.1"/>
    <property type="molecule type" value="Genomic_DNA"/>
</dbReference>
<evidence type="ECO:0000313" key="7">
    <source>
        <dbReference type="Proteomes" id="UP001589627"/>
    </source>
</evidence>
<organism evidence="6 7">
    <name type="scientific">Actinoallomurus acaciae</name>
    <dbReference type="NCBI Taxonomy" id="502577"/>
    <lineage>
        <taxon>Bacteria</taxon>
        <taxon>Bacillati</taxon>
        <taxon>Actinomycetota</taxon>
        <taxon>Actinomycetes</taxon>
        <taxon>Streptosporangiales</taxon>
        <taxon>Thermomonosporaceae</taxon>
        <taxon>Actinoallomurus</taxon>
    </lineage>
</organism>
<comment type="caution">
    <text evidence="6">The sequence shown here is derived from an EMBL/GenBank/DDBJ whole genome shotgun (WGS) entry which is preliminary data.</text>
</comment>
<dbReference type="RefSeq" id="WP_378198451.1">
    <property type="nucleotide sequence ID" value="NZ_JBHLZP010000052.1"/>
</dbReference>
<evidence type="ECO:0000256" key="3">
    <source>
        <dbReference type="ARBA" id="ARBA00023163"/>
    </source>
</evidence>
<protein>
    <submittedName>
        <fullName evidence="6">TetR/AcrR family transcriptional regulator</fullName>
    </submittedName>
</protein>
<evidence type="ECO:0000256" key="4">
    <source>
        <dbReference type="PROSITE-ProRule" id="PRU00335"/>
    </source>
</evidence>
<dbReference type="InterPro" id="IPR036271">
    <property type="entry name" value="Tet_transcr_reg_TetR-rel_C_sf"/>
</dbReference>
<gene>
    <name evidence="6" type="ORF">ACFFNX_10165</name>
</gene>
<keyword evidence="1" id="KW-0805">Transcription regulation</keyword>
<sequence length="211" mass="22433">MAVADKSPGAPRRGRPATGVREAILSATESILADAGVARLSTKEVARRAGVAESSIYYHFGDRLGLLLAVVQTHLPPVKQVLEELYRTAGTGELRDDLIALLDALERFFRRALPIAAAIESDGELRKAFAERSSRLDVGPHRAIEGVRGYLAEQRGSGRLPRSLDLDATALLLVGAAHQRALQRRGSAAAADLASSAQLVDVLLPTLSATP</sequence>
<feature type="domain" description="HTH tetR-type" evidence="5">
    <location>
        <begin position="18"/>
        <end position="78"/>
    </location>
</feature>
<dbReference type="SUPFAM" id="SSF46689">
    <property type="entry name" value="Homeodomain-like"/>
    <property type="match status" value="1"/>
</dbReference>
<dbReference type="PROSITE" id="PS50977">
    <property type="entry name" value="HTH_TETR_2"/>
    <property type="match status" value="1"/>
</dbReference>
<accession>A0ABV5YBZ7</accession>
<dbReference type="PANTHER" id="PTHR30055:SF238">
    <property type="entry name" value="MYCOFACTOCIN BIOSYNTHESIS TRANSCRIPTIONAL REGULATOR MFTR-RELATED"/>
    <property type="match status" value="1"/>
</dbReference>
<dbReference type="PRINTS" id="PR00455">
    <property type="entry name" value="HTHTETR"/>
</dbReference>
<name>A0ABV5YBZ7_9ACTN</name>
<proteinExistence type="predicted"/>
<dbReference type="Gene3D" id="1.10.357.10">
    <property type="entry name" value="Tetracycline Repressor, domain 2"/>
    <property type="match status" value="1"/>
</dbReference>
<dbReference type="InterPro" id="IPR009057">
    <property type="entry name" value="Homeodomain-like_sf"/>
</dbReference>
<keyword evidence="7" id="KW-1185">Reference proteome</keyword>
<feature type="DNA-binding region" description="H-T-H motif" evidence="4">
    <location>
        <begin position="41"/>
        <end position="60"/>
    </location>
</feature>
<evidence type="ECO:0000259" key="5">
    <source>
        <dbReference type="PROSITE" id="PS50977"/>
    </source>
</evidence>
<evidence type="ECO:0000256" key="1">
    <source>
        <dbReference type="ARBA" id="ARBA00023015"/>
    </source>
</evidence>
<evidence type="ECO:0000313" key="6">
    <source>
        <dbReference type="EMBL" id="MFB9832551.1"/>
    </source>
</evidence>